<feature type="binding site" evidence="8">
    <location>
        <position position="273"/>
    </location>
    <ligand>
        <name>allantoate</name>
        <dbReference type="ChEBI" id="CHEBI:17536"/>
    </ligand>
</feature>
<keyword evidence="11" id="KW-1185">Reference proteome</keyword>
<dbReference type="Proteomes" id="UP000214603">
    <property type="component" value="Unassembled WGS sequence"/>
</dbReference>
<sequence>MVDENRLFDRLTRLGDVGRTSHGGVSRLALTDLDRRGLELIARWMREAGLQVRMDAAGNLIGRKEGRRPDLPVVLTGSHSDTTQEGGMFDGALGILGGIEALQCMNERGLATDHPIEVCAYRDEEGCRFAASYSGSRIMTGKHDPDRLSRTDENGISIAQALQAQGIEPERVGEAARVPGSVKAHVELHIEQGKVLASKGLPVGIVTGICASSRSRIVLTGEAMHAGTTPMSLRRDPMAAAAVIIQAIEDEARRTQSTVATVGMIRTFPGGVNVIPSKVEFSLDCRDIDVRVRDAVLDRIVERAKEICEERTIGFDITIFGRGESKLCSDMVKEPIRRAFQRLNLEAFSLPSGAGHDSGAYYDFCPMGMIFVRSKDGISHNPAEWSSPEDCARGAQVLYHTLLDLAAAGEDGVDPQAAAPDRKTLLSS</sequence>
<dbReference type="Pfam" id="PF01546">
    <property type="entry name" value="Peptidase_M20"/>
    <property type="match status" value="1"/>
</dbReference>
<evidence type="ECO:0000256" key="8">
    <source>
        <dbReference type="PIRSR" id="PIRSR001235-2"/>
    </source>
</evidence>
<dbReference type="SUPFAM" id="SSF53187">
    <property type="entry name" value="Zn-dependent exopeptidases"/>
    <property type="match status" value="1"/>
</dbReference>
<comment type="similarity">
    <text evidence="2">Belongs to the peptidase M20 family.</text>
</comment>
<comment type="subunit">
    <text evidence="3">Homodimer.</text>
</comment>
<feature type="binding site" evidence="7">
    <location>
        <position position="125"/>
    </location>
    <ligand>
        <name>Zn(2+)</name>
        <dbReference type="ChEBI" id="CHEBI:29105"/>
        <label>2</label>
    </ligand>
</feature>
<dbReference type="NCBIfam" id="TIGR01879">
    <property type="entry name" value="hydantase"/>
    <property type="match status" value="1"/>
</dbReference>
<evidence type="ECO:0000256" key="3">
    <source>
        <dbReference type="ARBA" id="ARBA00011738"/>
    </source>
</evidence>
<dbReference type="NCBIfam" id="NF006771">
    <property type="entry name" value="PRK09290.1-5"/>
    <property type="match status" value="1"/>
</dbReference>
<evidence type="ECO:0000256" key="2">
    <source>
        <dbReference type="ARBA" id="ARBA00006153"/>
    </source>
</evidence>
<keyword evidence="4 7" id="KW-0479">Metal-binding</keyword>
<keyword evidence="5 10" id="KW-0378">Hydrolase</keyword>
<evidence type="ECO:0000256" key="6">
    <source>
        <dbReference type="ARBA" id="ARBA00023211"/>
    </source>
</evidence>
<organism evidence="10 11">
    <name type="scientific">Candidimonas nitroreducens</name>
    <dbReference type="NCBI Taxonomy" id="683354"/>
    <lineage>
        <taxon>Bacteria</taxon>
        <taxon>Pseudomonadati</taxon>
        <taxon>Pseudomonadota</taxon>
        <taxon>Betaproteobacteria</taxon>
        <taxon>Burkholderiales</taxon>
        <taxon>Alcaligenaceae</taxon>
        <taxon>Candidimonas</taxon>
    </lineage>
</organism>
<dbReference type="PIRSF" id="PIRSF001235">
    <property type="entry name" value="Amidase_carbamoylase"/>
    <property type="match status" value="1"/>
</dbReference>
<dbReference type="SUPFAM" id="SSF55031">
    <property type="entry name" value="Bacterial exopeptidase dimerisation domain"/>
    <property type="match status" value="1"/>
</dbReference>
<dbReference type="EMBL" id="NJIH01000012">
    <property type="protein sequence ID" value="OWT55708.1"/>
    <property type="molecule type" value="Genomic_DNA"/>
</dbReference>
<dbReference type="Pfam" id="PF07687">
    <property type="entry name" value="M20_dimer"/>
    <property type="match status" value="1"/>
</dbReference>
<evidence type="ECO:0000256" key="4">
    <source>
        <dbReference type="ARBA" id="ARBA00022723"/>
    </source>
</evidence>
<keyword evidence="6" id="KW-0464">Manganese</keyword>
<dbReference type="AlphaFoldDB" id="A0A225M320"/>
<dbReference type="InterPro" id="IPR036264">
    <property type="entry name" value="Bact_exopeptidase_dim_dom"/>
</dbReference>
<feature type="binding site" evidence="7">
    <location>
        <position position="380"/>
    </location>
    <ligand>
        <name>Zn(2+)</name>
        <dbReference type="ChEBI" id="CHEBI:29105"/>
        <label>2</label>
    </ligand>
</feature>
<dbReference type="Gene3D" id="3.40.630.10">
    <property type="entry name" value="Zn peptidases"/>
    <property type="match status" value="1"/>
</dbReference>
<dbReference type="CDD" id="cd03884">
    <property type="entry name" value="M20_bAS"/>
    <property type="match status" value="1"/>
</dbReference>
<dbReference type="GO" id="GO:0016813">
    <property type="term" value="F:hydrolase activity, acting on carbon-nitrogen (but not peptide) bonds, in linear amidines"/>
    <property type="evidence" value="ECO:0007669"/>
    <property type="project" value="InterPro"/>
</dbReference>
<dbReference type="RefSeq" id="WP_088605281.1">
    <property type="nucleotide sequence ID" value="NZ_NJIH01000012.1"/>
</dbReference>
<dbReference type="PANTHER" id="PTHR32494:SF19">
    <property type="entry name" value="ALLANTOATE DEIMINASE-RELATED"/>
    <property type="match status" value="1"/>
</dbReference>
<evidence type="ECO:0000256" key="7">
    <source>
        <dbReference type="PIRSR" id="PIRSR001235-1"/>
    </source>
</evidence>
<evidence type="ECO:0000256" key="5">
    <source>
        <dbReference type="ARBA" id="ARBA00022801"/>
    </source>
</evidence>
<gene>
    <name evidence="10" type="ORF">CEY11_20540</name>
</gene>
<evidence type="ECO:0000256" key="1">
    <source>
        <dbReference type="ARBA" id="ARBA00001936"/>
    </source>
</evidence>
<feature type="binding site" evidence="7">
    <location>
        <position position="189"/>
    </location>
    <ligand>
        <name>Zn(2+)</name>
        <dbReference type="ChEBI" id="CHEBI:29105"/>
        <label>1</label>
    </ligand>
</feature>
<name>A0A225M320_9BURK</name>
<feature type="binding site" evidence="8">
    <location>
        <position position="214"/>
    </location>
    <ligand>
        <name>allantoate</name>
        <dbReference type="ChEBI" id="CHEBI:17536"/>
    </ligand>
</feature>
<dbReference type="InterPro" id="IPR010158">
    <property type="entry name" value="Amidase_Cbmase"/>
</dbReference>
<feature type="binding site" evidence="7">
    <location>
        <position position="90"/>
    </location>
    <ligand>
        <name>Zn(2+)</name>
        <dbReference type="ChEBI" id="CHEBI:29105"/>
        <label>2</label>
    </ligand>
</feature>
<feature type="binding site" evidence="8">
    <location>
        <position position="286"/>
    </location>
    <ligand>
        <name>allantoate</name>
        <dbReference type="ChEBI" id="CHEBI:17536"/>
    </ligand>
</feature>
<comment type="caution">
    <text evidence="10">The sequence shown here is derived from an EMBL/GenBank/DDBJ whole genome shotgun (WGS) entry which is preliminary data.</text>
</comment>
<evidence type="ECO:0000259" key="9">
    <source>
        <dbReference type="Pfam" id="PF07687"/>
    </source>
</evidence>
<comment type="cofactor">
    <cofactor evidence="7">
        <name>Zn(2+)</name>
        <dbReference type="ChEBI" id="CHEBI:29105"/>
    </cofactor>
    <text evidence="7">Binds 2 Zn(2+) ions per subunit.</text>
</comment>
<dbReference type="GO" id="GO:0046872">
    <property type="term" value="F:metal ion binding"/>
    <property type="evidence" value="ECO:0007669"/>
    <property type="project" value="UniProtKB-KW"/>
</dbReference>
<evidence type="ECO:0000313" key="10">
    <source>
        <dbReference type="EMBL" id="OWT55708.1"/>
    </source>
</evidence>
<dbReference type="PANTHER" id="PTHR32494">
    <property type="entry name" value="ALLANTOATE DEIMINASE-RELATED"/>
    <property type="match status" value="1"/>
</dbReference>
<accession>A0A225M320</accession>
<comment type="cofactor">
    <cofactor evidence="1">
        <name>Mn(2+)</name>
        <dbReference type="ChEBI" id="CHEBI:29035"/>
    </cofactor>
</comment>
<dbReference type="Gene3D" id="3.30.70.360">
    <property type="match status" value="1"/>
</dbReference>
<dbReference type="OrthoDB" id="9808195at2"/>
<proteinExistence type="inferred from homology"/>
<evidence type="ECO:0000313" key="11">
    <source>
        <dbReference type="Proteomes" id="UP000214603"/>
    </source>
</evidence>
<feature type="domain" description="Peptidase M20 dimerisation" evidence="9">
    <location>
        <begin position="216"/>
        <end position="310"/>
    </location>
</feature>
<dbReference type="InterPro" id="IPR011650">
    <property type="entry name" value="Peptidase_M20_dimer"/>
</dbReference>
<feature type="binding site" evidence="7">
    <location>
        <position position="90"/>
    </location>
    <ligand>
        <name>Zn(2+)</name>
        <dbReference type="ChEBI" id="CHEBI:29105"/>
        <label>1</label>
    </ligand>
</feature>
<protein>
    <submittedName>
        <fullName evidence="10">Zn-dependent hydrolase</fullName>
    </submittedName>
</protein>
<feature type="binding site" evidence="7">
    <location>
        <position position="79"/>
    </location>
    <ligand>
        <name>Zn(2+)</name>
        <dbReference type="ChEBI" id="CHEBI:29105"/>
        <label>1</label>
    </ligand>
</feature>
<reference evidence="11" key="1">
    <citation type="submission" date="2017-06" db="EMBL/GenBank/DDBJ databases">
        <title>Herbaspirillum phytohormonus sp. nov., isolated from the root nodule of Robinia pseudoacacia in lead-zinc mine.</title>
        <authorList>
            <person name="Fan M."/>
            <person name="Lin Y."/>
        </authorList>
    </citation>
    <scope>NUCLEOTIDE SEQUENCE [LARGE SCALE GENOMIC DNA]</scope>
    <source>
        <strain evidence="11">SC-089</strain>
    </source>
</reference>
<keyword evidence="7" id="KW-0862">Zinc</keyword>
<dbReference type="InterPro" id="IPR002933">
    <property type="entry name" value="Peptidase_M20"/>
</dbReference>